<protein>
    <submittedName>
        <fullName evidence="1">Uncharacterized protein</fullName>
    </submittedName>
</protein>
<dbReference type="EMBL" id="FODD01000001">
    <property type="protein sequence ID" value="SEN08989.1"/>
    <property type="molecule type" value="Genomic_DNA"/>
</dbReference>
<dbReference type="AlphaFoldDB" id="A0A1H8DP11"/>
<organism evidence="1 2">
    <name type="scientific">Actinacidiphila rubida</name>
    <dbReference type="NCBI Taxonomy" id="310780"/>
    <lineage>
        <taxon>Bacteria</taxon>
        <taxon>Bacillati</taxon>
        <taxon>Actinomycetota</taxon>
        <taxon>Actinomycetes</taxon>
        <taxon>Kitasatosporales</taxon>
        <taxon>Streptomycetaceae</taxon>
        <taxon>Actinacidiphila</taxon>
    </lineage>
</organism>
<dbReference type="OrthoDB" id="4315090at2"/>
<gene>
    <name evidence="1" type="ORF">SAMN05216267_1001216</name>
</gene>
<proteinExistence type="predicted"/>
<accession>A0A1H8DP11</accession>
<reference evidence="1 2" key="1">
    <citation type="submission" date="2016-10" db="EMBL/GenBank/DDBJ databases">
        <authorList>
            <person name="de Groot N.N."/>
        </authorList>
    </citation>
    <scope>NUCLEOTIDE SEQUENCE [LARGE SCALE GENOMIC DNA]</scope>
    <source>
        <strain evidence="1 2">CGMCC 4.2026</strain>
    </source>
</reference>
<keyword evidence="2" id="KW-1185">Reference proteome</keyword>
<dbReference type="RefSeq" id="WP_141726667.1">
    <property type="nucleotide sequence ID" value="NZ_FODD01000001.1"/>
</dbReference>
<dbReference type="Proteomes" id="UP000181951">
    <property type="component" value="Unassembled WGS sequence"/>
</dbReference>
<evidence type="ECO:0000313" key="1">
    <source>
        <dbReference type="EMBL" id="SEN08989.1"/>
    </source>
</evidence>
<evidence type="ECO:0000313" key="2">
    <source>
        <dbReference type="Proteomes" id="UP000181951"/>
    </source>
</evidence>
<name>A0A1H8DP11_9ACTN</name>
<sequence length="82" mass="8712">MFGGSLDQTNAEEPVSAMDAAHSANAVLRAYVQEHGDRPWTPEELGELARLRAEWTAAVRGVRLEIRPVSGPVNGSAVVTAA</sequence>